<evidence type="ECO:0000313" key="2">
    <source>
        <dbReference type="Proteomes" id="UP000789920"/>
    </source>
</evidence>
<sequence length="245" mass="27923">MSSDPNSPLQSQNSSNNQNATLPTKKNKKTVRKIKTKRTTNVVRNSFVHFFYVEDFDLQTAQCKICIEKFKDTDTEAYIYQTHGSTTNLRNHLKEHGINELNYKNFRRFAPTGDNTIESYIDLIYGPISSEDTDETNDINSSTDNNAEDSASKKFQAAIYLSLDKLWNVLDEVALLATILDPCLKGECINIQEKLQIKYEELSCNLNASSLTQVSSQEIIQVEKDKVTQYINFPEALENDSPLTW</sequence>
<organism evidence="1 2">
    <name type="scientific">Racocetra persica</name>
    <dbReference type="NCBI Taxonomy" id="160502"/>
    <lineage>
        <taxon>Eukaryota</taxon>
        <taxon>Fungi</taxon>
        <taxon>Fungi incertae sedis</taxon>
        <taxon>Mucoromycota</taxon>
        <taxon>Glomeromycotina</taxon>
        <taxon>Glomeromycetes</taxon>
        <taxon>Diversisporales</taxon>
        <taxon>Gigasporaceae</taxon>
        <taxon>Racocetra</taxon>
    </lineage>
</organism>
<dbReference type="Proteomes" id="UP000789920">
    <property type="component" value="Unassembled WGS sequence"/>
</dbReference>
<accession>A0ACA9LYK6</accession>
<dbReference type="EMBL" id="CAJVQC010005859">
    <property type="protein sequence ID" value="CAG8559794.1"/>
    <property type="molecule type" value="Genomic_DNA"/>
</dbReference>
<evidence type="ECO:0000313" key="1">
    <source>
        <dbReference type="EMBL" id="CAG8559794.1"/>
    </source>
</evidence>
<gene>
    <name evidence="1" type="ORF">RPERSI_LOCUS4316</name>
</gene>
<protein>
    <submittedName>
        <fullName evidence="1">31289_t:CDS:1</fullName>
    </submittedName>
</protein>
<comment type="caution">
    <text evidence="1">The sequence shown here is derived from an EMBL/GenBank/DDBJ whole genome shotgun (WGS) entry which is preliminary data.</text>
</comment>
<proteinExistence type="predicted"/>
<keyword evidence="2" id="KW-1185">Reference proteome</keyword>
<name>A0ACA9LYK6_9GLOM</name>
<reference evidence="1" key="1">
    <citation type="submission" date="2021-06" db="EMBL/GenBank/DDBJ databases">
        <authorList>
            <person name="Kallberg Y."/>
            <person name="Tangrot J."/>
            <person name="Rosling A."/>
        </authorList>
    </citation>
    <scope>NUCLEOTIDE SEQUENCE</scope>
    <source>
        <strain evidence="1">MA461A</strain>
    </source>
</reference>